<comment type="caution">
    <text evidence="6">The sequence shown here is derived from an EMBL/GenBank/DDBJ whole genome shotgun (WGS) entry which is preliminary data.</text>
</comment>
<accession>L8P0M6</accession>
<dbReference type="SUPFAM" id="SSF46689">
    <property type="entry name" value="Homeodomain-like"/>
    <property type="match status" value="1"/>
</dbReference>
<keyword evidence="3" id="KW-0804">Transcription</keyword>
<evidence type="ECO:0000313" key="7">
    <source>
        <dbReference type="Proteomes" id="UP000011205"/>
    </source>
</evidence>
<dbReference type="GO" id="GO:0003700">
    <property type="term" value="F:DNA-binding transcription factor activity"/>
    <property type="evidence" value="ECO:0007669"/>
    <property type="project" value="TreeGrafter"/>
</dbReference>
<dbReference type="GO" id="GO:0000976">
    <property type="term" value="F:transcription cis-regulatory region binding"/>
    <property type="evidence" value="ECO:0007669"/>
    <property type="project" value="TreeGrafter"/>
</dbReference>
<dbReference type="Gene3D" id="1.10.357.10">
    <property type="entry name" value="Tetracycline Repressor, domain 2"/>
    <property type="match status" value="1"/>
</dbReference>
<dbReference type="EMBL" id="AMLP01000246">
    <property type="protein sequence ID" value="ELS51121.1"/>
    <property type="molecule type" value="Genomic_DNA"/>
</dbReference>
<name>L8P0M6_STRVR</name>
<dbReference type="Pfam" id="PF21597">
    <property type="entry name" value="TetR_C_43"/>
    <property type="match status" value="1"/>
</dbReference>
<feature type="DNA-binding region" description="H-T-H motif" evidence="4">
    <location>
        <begin position="28"/>
        <end position="47"/>
    </location>
</feature>
<sequence>MRADAARNYERIVSAAVLAFEEIGPEVTLEQIATRAEVNVATVYRRFRARDQLVRAVLDHVLTLEVEPLTAVETDDPWRDLTGVLEAVVEVLARRRVIHSLAVDFEAFDVDSAHRFLSSMERLLRRAVDAGAARPELEARDLAAVITMNLATVHPADPNGTARRRFLALLIDGLRPSPTPLPPAKD</sequence>
<dbReference type="PROSITE" id="PS50977">
    <property type="entry name" value="HTH_TETR_2"/>
    <property type="match status" value="1"/>
</dbReference>
<dbReference type="InterPro" id="IPR050109">
    <property type="entry name" value="HTH-type_TetR-like_transc_reg"/>
</dbReference>
<dbReference type="InterPro" id="IPR036271">
    <property type="entry name" value="Tet_transcr_reg_TetR-rel_C_sf"/>
</dbReference>
<dbReference type="InterPro" id="IPR009057">
    <property type="entry name" value="Homeodomain-like_sf"/>
</dbReference>
<evidence type="ECO:0000256" key="3">
    <source>
        <dbReference type="ARBA" id="ARBA00023163"/>
    </source>
</evidence>
<dbReference type="PATRIC" id="fig|1160705.3.peg.7814"/>
<dbReference type="Pfam" id="PF00440">
    <property type="entry name" value="TetR_N"/>
    <property type="match status" value="1"/>
</dbReference>
<gene>
    <name evidence="6" type="ORF">STVIR_7905</name>
</gene>
<dbReference type="AlphaFoldDB" id="L8P0M6"/>
<evidence type="ECO:0000313" key="6">
    <source>
        <dbReference type="EMBL" id="ELS51121.1"/>
    </source>
</evidence>
<evidence type="ECO:0000256" key="4">
    <source>
        <dbReference type="PROSITE-ProRule" id="PRU00335"/>
    </source>
</evidence>
<evidence type="ECO:0000256" key="1">
    <source>
        <dbReference type="ARBA" id="ARBA00023015"/>
    </source>
</evidence>
<keyword evidence="1" id="KW-0805">Transcription regulation</keyword>
<reference evidence="6 7" key="1">
    <citation type="journal article" date="2013" name="Genome Announc.">
        <title>Draft Genome Sequence of Streptomyces viridochromogenes Strain Tu57, Producer of Avilamycin.</title>
        <authorList>
            <person name="Gruning B.A."/>
            <person name="Erxleben A."/>
            <person name="Hahnlein A."/>
            <person name="Gunther S."/>
        </authorList>
    </citation>
    <scope>NUCLEOTIDE SEQUENCE [LARGE SCALE GENOMIC DNA]</scope>
    <source>
        <strain evidence="6 7">Tue57</strain>
    </source>
</reference>
<dbReference type="Proteomes" id="UP000011205">
    <property type="component" value="Unassembled WGS sequence"/>
</dbReference>
<dbReference type="RefSeq" id="WP_004003369.1">
    <property type="nucleotide sequence ID" value="NZ_AMLP01000246.1"/>
</dbReference>
<protein>
    <submittedName>
        <fullName evidence="6">Putative HTH-type transcriptional regulator</fullName>
    </submittedName>
</protein>
<evidence type="ECO:0000256" key="2">
    <source>
        <dbReference type="ARBA" id="ARBA00023125"/>
    </source>
</evidence>
<dbReference type="InterPro" id="IPR001647">
    <property type="entry name" value="HTH_TetR"/>
</dbReference>
<proteinExistence type="predicted"/>
<dbReference type="PANTHER" id="PTHR30055">
    <property type="entry name" value="HTH-TYPE TRANSCRIPTIONAL REGULATOR RUTR"/>
    <property type="match status" value="1"/>
</dbReference>
<keyword evidence="2 4" id="KW-0238">DNA-binding</keyword>
<evidence type="ECO:0000259" key="5">
    <source>
        <dbReference type="PROSITE" id="PS50977"/>
    </source>
</evidence>
<dbReference type="SUPFAM" id="SSF48498">
    <property type="entry name" value="Tetracyclin repressor-like, C-terminal domain"/>
    <property type="match status" value="1"/>
</dbReference>
<dbReference type="PANTHER" id="PTHR30055:SF234">
    <property type="entry name" value="HTH-TYPE TRANSCRIPTIONAL REGULATOR BETI"/>
    <property type="match status" value="1"/>
</dbReference>
<organism evidence="6 7">
    <name type="scientific">Streptomyces viridochromogenes Tue57</name>
    <dbReference type="NCBI Taxonomy" id="1160705"/>
    <lineage>
        <taxon>Bacteria</taxon>
        <taxon>Bacillati</taxon>
        <taxon>Actinomycetota</taxon>
        <taxon>Actinomycetes</taxon>
        <taxon>Kitasatosporales</taxon>
        <taxon>Streptomycetaceae</taxon>
        <taxon>Streptomyces</taxon>
    </lineage>
</organism>
<dbReference type="InterPro" id="IPR049445">
    <property type="entry name" value="TetR_SbtR-like_C"/>
</dbReference>
<feature type="domain" description="HTH tetR-type" evidence="5">
    <location>
        <begin position="6"/>
        <end position="65"/>
    </location>
</feature>